<evidence type="ECO:0000313" key="2">
    <source>
        <dbReference type="EMBL" id="ROQ25801.1"/>
    </source>
</evidence>
<dbReference type="RefSeq" id="WP_123421563.1">
    <property type="nucleotide sequence ID" value="NZ_RJUL01000005.1"/>
</dbReference>
<dbReference type="Proteomes" id="UP000268033">
    <property type="component" value="Unassembled WGS sequence"/>
</dbReference>
<dbReference type="GO" id="GO:0005829">
    <property type="term" value="C:cytosol"/>
    <property type="evidence" value="ECO:0007669"/>
    <property type="project" value="TreeGrafter"/>
</dbReference>
<keyword evidence="3" id="KW-1185">Reference proteome</keyword>
<dbReference type="PANTHER" id="PTHR30137">
    <property type="entry name" value="LUCIFERASE-LIKE MONOOXYGENASE"/>
    <property type="match status" value="1"/>
</dbReference>
<feature type="domain" description="Luciferase-like" evidence="1">
    <location>
        <begin position="22"/>
        <end position="113"/>
    </location>
</feature>
<dbReference type="Gene3D" id="3.20.20.30">
    <property type="entry name" value="Luciferase-like domain"/>
    <property type="match status" value="1"/>
</dbReference>
<dbReference type="GO" id="GO:0016705">
    <property type="term" value="F:oxidoreductase activity, acting on paired donors, with incorporation or reduction of molecular oxygen"/>
    <property type="evidence" value="ECO:0007669"/>
    <property type="project" value="InterPro"/>
</dbReference>
<dbReference type="SUPFAM" id="SSF51679">
    <property type="entry name" value="Bacterial luciferase-like"/>
    <property type="match status" value="1"/>
</dbReference>
<dbReference type="CDD" id="cd00347">
    <property type="entry name" value="Flavin_utilizing_monoxygenases"/>
    <property type="match status" value="1"/>
</dbReference>
<evidence type="ECO:0000259" key="1">
    <source>
        <dbReference type="Pfam" id="PF00296"/>
    </source>
</evidence>
<gene>
    <name evidence="2" type="ORF">EDC28_105110</name>
</gene>
<sequence length="115" mass="12233">MSNKLTLSILDIGPIPSNQSASDCFNSMLELAKLGERLGYHRYWLAEHHNVNAVAASHTASFAPVIGAATSRIRIGGCILLARYPPLLVAEQMGLVEACFPGRVNLGIGRSTGAD</sequence>
<evidence type="ECO:0000313" key="3">
    <source>
        <dbReference type="Proteomes" id="UP000268033"/>
    </source>
</evidence>
<dbReference type="STRING" id="584787.GCA_001247655_02869"/>
<proteinExistence type="predicted"/>
<name>A0A3N1PEQ5_9GAMM</name>
<dbReference type="InterPro" id="IPR036661">
    <property type="entry name" value="Luciferase-like_sf"/>
</dbReference>
<reference evidence="2 3" key="1">
    <citation type="submission" date="2018-11" db="EMBL/GenBank/DDBJ databases">
        <title>Genomic Encyclopedia of Type Strains, Phase IV (KMG-IV): sequencing the most valuable type-strain genomes for metagenomic binning, comparative biology and taxonomic classification.</title>
        <authorList>
            <person name="Goeker M."/>
        </authorList>
    </citation>
    <scope>NUCLEOTIDE SEQUENCE [LARGE SCALE GENOMIC DNA]</scope>
    <source>
        <strain evidence="2 3">DSM 21945</strain>
    </source>
</reference>
<accession>A0A3N1PEQ5</accession>
<dbReference type="EMBL" id="RJUL01000005">
    <property type="protein sequence ID" value="ROQ25801.1"/>
    <property type="molecule type" value="Genomic_DNA"/>
</dbReference>
<comment type="caution">
    <text evidence="2">The sequence shown here is derived from an EMBL/GenBank/DDBJ whole genome shotgun (WGS) entry which is preliminary data.</text>
</comment>
<organism evidence="2 3">
    <name type="scientific">Gallaecimonas pentaromativorans</name>
    <dbReference type="NCBI Taxonomy" id="584787"/>
    <lineage>
        <taxon>Bacteria</taxon>
        <taxon>Pseudomonadati</taxon>
        <taxon>Pseudomonadota</taxon>
        <taxon>Gammaproteobacteria</taxon>
        <taxon>Enterobacterales</taxon>
        <taxon>Gallaecimonadaceae</taxon>
        <taxon>Gallaecimonas</taxon>
    </lineage>
</organism>
<dbReference type="Pfam" id="PF00296">
    <property type="entry name" value="Bac_luciferase"/>
    <property type="match status" value="1"/>
</dbReference>
<dbReference type="InterPro" id="IPR050766">
    <property type="entry name" value="Bact_Lucif_Oxidored"/>
</dbReference>
<dbReference type="AlphaFoldDB" id="A0A3N1PEQ5"/>
<dbReference type="PANTHER" id="PTHR30137:SF6">
    <property type="entry name" value="LUCIFERASE-LIKE MONOOXYGENASE"/>
    <property type="match status" value="1"/>
</dbReference>
<protein>
    <submittedName>
        <fullName evidence="2">Luciferase family oxidoreductase group 1</fullName>
    </submittedName>
</protein>
<dbReference type="InterPro" id="IPR011251">
    <property type="entry name" value="Luciferase-like_dom"/>
</dbReference>